<feature type="domain" description="Luciferase-like" evidence="1">
    <location>
        <begin position="6"/>
        <end position="75"/>
    </location>
</feature>
<dbReference type="EMBL" id="BLAD01000068">
    <property type="protein sequence ID" value="GES03412.1"/>
    <property type="molecule type" value="Genomic_DNA"/>
</dbReference>
<evidence type="ECO:0000313" key="2">
    <source>
        <dbReference type="EMBL" id="GES03412.1"/>
    </source>
</evidence>
<accession>A0A5M3W5V3</accession>
<organism evidence="2 3">
    <name type="scientific">Acrocarpospora corrugata</name>
    <dbReference type="NCBI Taxonomy" id="35763"/>
    <lineage>
        <taxon>Bacteria</taxon>
        <taxon>Bacillati</taxon>
        <taxon>Actinomycetota</taxon>
        <taxon>Actinomycetes</taxon>
        <taxon>Streptosporangiales</taxon>
        <taxon>Streptosporangiaceae</taxon>
        <taxon>Acrocarpospora</taxon>
    </lineage>
</organism>
<dbReference type="Proteomes" id="UP000334990">
    <property type="component" value="Unassembled WGS sequence"/>
</dbReference>
<dbReference type="InterPro" id="IPR011251">
    <property type="entry name" value="Luciferase-like_dom"/>
</dbReference>
<dbReference type="GO" id="GO:0016705">
    <property type="term" value="F:oxidoreductase activity, acting on paired donors, with incorporation or reduction of molecular oxygen"/>
    <property type="evidence" value="ECO:0007669"/>
    <property type="project" value="InterPro"/>
</dbReference>
<dbReference type="Pfam" id="PF00296">
    <property type="entry name" value="Bac_luciferase"/>
    <property type="match status" value="1"/>
</dbReference>
<protein>
    <recommendedName>
        <fullName evidence="1">Luciferase-like domain-containing protein</fullName>
    </recommendedName>
</protein>
<sequence>MAESGKEWTDKARRLEGDGYSTLLISDHLGGPRFSPIAALTAAACVTTTLRVGSLVFANDFRHPAVLAKEAATLDVRLGTIPAPLISDLFSAAKTSETVIAAGLDVPAELHRNFIL</sequence>
<dbReference type="Gene3D" id="3.20.20.30">
    <property type="entry name" value="Luciferase-like domain"/>
    <property type="match status" value="1"/>
</dbReference>
<dbReference type="SUPFAM" id="SSF51679">
    <property type="entry name" value="Bacterial luciferase-like"/>
    <property type="match status" value="1"/>
</dbReference>
<dbReference type="AlphaFoldDB" id="A0A5M3W5V3"/>
<name>A0A5M3W5V3_9ACTN</name>
<proteinExistence type="predicted"/>
<gene>
    <name evidence="2" type="ORF">Acor_54780</name>
</gene>
<keyword evidence="3" id="KW-1185">Reference proteome</keyword>
<evidence type="ECO:0000259" key="1">
    <source>
        <dbReference type="Pfam" id="PF00296"/>
    </source>
</evidence>
<dbReference type="InterPro" id="IPR036661">
    <property type="entry name" value="Luciferase-like_sf"/>
</dbReference>
<evidence type="ECO:0000313" key="3">
    <source>
        <dbReference type="Proteomes" id="UP000334990"/>
    </source>
</evidence>
<comment type="caution">
    <text evidence="2">The sequence shown here is derived from an EMBL/GenBank/DDBJ whole genome shotgun (WGS) entry which is preliminary data.</text>
</comment>
<dbReference type="RefSeq" id="WP_246239166.1">
    <property type="nucleotide sequence ID" value="NZ_BAAABN010000068.1"/>
</dbReference>
<reference evidence="2 3" key="1">
    <citation type="submission" date="2019-10" db="EMBL/GenBank/DDBJ databases">
        <title>Whole genome shotgun sequence of Acrocarpospora corrugata NBRC 13972.</title>
        <authorList>
            <person name="Ichikawa N."/>
            <person name="Kimura A."/>
            <person name="Kitahashi Y."/>
            <person name="Komaki H."/>
            <person name="Oguchi A."/>
        </authorList>
    </citation>
    <scope>NUCLEOTIDE SEQUENCE [LARGE SCALE GENOMIC DNA]</scope>
    <source>
        <strain evidence="2 3">NBRC 13972</strain>
    </source>
</reference>